<organism evidence="5 6">
    <name type="scientific">Papaver atlanticum</name>
    <dbReference type="NCBI Taxonomy" id="357466"/>
    <lineage>
        <taxon>Eukaryota</taxon>
        <taxon>Viridiplantae</taxon>
        <taxon>Streptophyta</taxon>
        <taxon>Embryophyta</taxon>
        <taxon>Tracheophyta</taxon>
        <taxon>Spermatophyta</taxon>
        <taxon>Magnoliopsida</taxon>
        <taxon>Ranunculales</taxon>
        <taxon>Papaveraceae</taxon>
        <taxon>Papaveroideae</taxon>
        <taxon>Papaver</taxon>
    </lineage>
</organism>
<dbReference type="Gene3D" id="3.40.50.1820">
    <property type="entry name" value="alpha/beta hydrolase"/>
    <property type="match status" value="1"/>
</dbReference>
<dbReference type="Proteomes" id="UP001202328">
    <property type="component" value="Unassembled WGS sequence"/>
</dbReference>
<dbReference type="InterPro" id="IPR001563">
    <property type="entry name" value="Peptidase_S10"/>
</dbReference>
<dbReference type="GO" id="GO:0006508">
    <property type="term" value="P:proteolysis"/>
    <property type="evidence" value="ECO:0007669"/>
    <property type="project" value="InterPro"/>
</dbReference>
<protein>
    <submittedName>
        <fullName evidence="5">Uncharacterized protein</fullName>
    </submittedName>
</protein>
<dbReference type="GO" id="GO:0004185">
    <property type="term" value="F:serine-type carboxypeptidase activity"/>
    <property type="evidence" value="ECO:0007669"/>
    <property type="project" value="InterPro"/>
</dbReference>
<dbReference type="PRINTS" id="PR00724">
    <property type="entry name" value="CRBOXYPTASEC"/>
</dbReference>
<evidence type="ECO:0000256" key="1">
    <source>
        <dbReference type="ARBA" id="ARBA00009431"/>
    </source>
</evidence>
<accession>A0AAD4T4Y3</accession>
<reference evidence="5" key="1">
    <citation type="submission" date="2022-04" db="EMBL/GenBank/DDBJ databases">
        <title>A functionally conserved STORR gene fusion in Papaver species that diverged 16.8 million years ago.</title>
        <authorList>
            <person name="Catania T."/>
        </authorList>
    </citation>
    <scope>NUCLEOTIDE SEQUENCE</scope>
    <source>
        <strain evidence="5">S-188037</strain>
    </source>
</reference>
<comment type="caution">
    <text evidence="5">The sequence shown here is derived from an EMBL/GenBank/DDBJ whole genome shotgun (WGS) entry which is preliminary data.</text>
</comment>
<dbReference type="AlphaFoldDB" id="A0AAD4T4Y3"/>
<evidence type="ECO:0000313" key="6">
    <source>
        <dbReference type="Proteomes" id="UP001202328"/>
    </source>
</evidence>
<dbReference type="GO" id="GO:0019748">
    <property type="term" value="P:secondary metabolic process"/>
    <property type="evidence" value="ECO:0007669"/>
    <property type="project" value="TreeGrafter"/>
</dbReference>
<dbReference type="Pfam" id="PF00450">
    <property type="entry name" value="Peptidase_S10"/>
    <property type="match status" value="1"/>
</dbReference>
<dbReference type="PANTHER" id="PTHR11802:SF29">
    <property type="entry name" value="SERINE CARBOXYPEPTIDASE-LIKE 19"/>
    <property type="match status" value="1"/>
</dbReference>
<keyword evidence="2 4" id="KW-0732">Signal</keyword>
<dbReference type="EMBL" id="JAJJMB010005117">
    <property type="protein sequence ID" value="KAI3940809.1"/>
    <property type="molecule type" value="Genomic_DNA"/>
</dbReference>
<keyword evidence="6" id="KW-1185">Reference proteome</keyword>
<evidence type="ECO:0000256" key="4">
    <source>
        <dbReference type="SAM" id="SignalP"/>
    </source>
</evidence>
<dbReference type="FunFam" id="3.40.50.1820:FF:000072">
    <property type="entry name" value="Serine carboxypeptidase-like 19"/>
    <property type="match status" value="1"/>
</dbReference>
<dbReference type="SUPFAM" id="SSF53474">
    <property type="entry name" value="alpha/beta-Hydrolases"/>
    <property type="match status" value="1"/>
</dbReference>
<dbReference type="GO" id="GO:0016747">
    <property type="term" value="F:acyltransferase activity, transferring groups other than amino-acyl groups"/>
    <property type="evidence" value="ECO:0007669"/>
    <property type="project" value="TreeGrafter"/>
</dbReference>
<dbReference type="Gene3D" id="3.40.50.12670">
    <property type="match status" value="1"/>
</dbReference>
<evidence type="ECO:0000256" key="2">
    <source>
        <dbReference type="ARBA" id="ARBA00022729"/>
    </source>
</evidence>
<gene>
    <name evidence="5" type="ORF">MKW98_030128</name>
</gene>
<comment type="similarity">
    <text evidence="1">Belongs to the peptidase S10 family.</text>
</comment>
<keyword evidence="3" id="KW-0325">Glycoprotein</keyword>
<dbReference type="FunFam" id="3.40.50.12670:FF:000001">
    <property type="entry name" value="Carboxypeptidase"/>
    <property type="match status" value="1"/>
</dbReference>
<feature type="signal peptide" evidence="4">
    <location>
        <begin position="1"/>
        <end position="25"/>
    </location>
</feature>
<name>A0AAD4T4Y3_9MAGN</name>
<feature type="chain" id="PRO_5042057010" evidence="4">
    <location>
        <begin position="26"/>
        <end position="507"/>
    </location>
</feature>
<evidence type="ECO:0000256" key="3">
    <source>
        <dbReference type="ARBA" id="ARBA00023180"/>
    </source>
</evidence>
<evidence type="ECO:0000313" key="5">
    <source>
        <dbReference type="EMBL" id="KAI3940809.1"/>
    </source>
</evidence>
<dbReference type="InterPro" id="IPR029058">
    <property type="entry name" value="AB_hydrolase_fold"/>
</dbReference>
<sequence length="507" mass="57354">MVRHLNIHFNLLSLLLLLLISWVQSKFETSSNTTISTGFSSSSSSPPSRVKCLPGFSGPLPFHLETGYISVHISDEDSQSNNHDGDENIELFYYFVKSERKPGEDPLVFWFTGGPRCSSLSALLFEIGPITMDIAGYDGGLPKLVLNQNSWTKIANIIFPEAPVYTGFSYSRSSANLYVGDKESSKNSYEFVIKWLIRHPEFKSNPLYIGGDSYSGIIVPVVVQHLINDIQTQKYPFLNLKGYLLGNPLAQKELDINARVPYAYGMGLLSYELFESMKENCKGKYLNFDLDNVKCSKDGQKYQECISNINTIHILEKHCDHLTPKPKPPTDNYRRSLSELAEVLPPSEVDVPLIPGCPGQNQDVLCGYWANDDRVQEALHVRKETVKKWVRCNSDAPYKYDIYGISSSVEYHRNISTKLGYRSLIYSGDHDLVVPHISTEAWIRSLNLSIIDDWRPWLLDDQIAGYTRTYSSGLTYATVKGAGHTAPEYKHKECFAMFERWISHGPL</sequence>
<dbReference type="PANTHER" id="PTHR11802">
    <property type="entry name" value="SERINE PROTEASE FAMILY S10 SERINE CARBOXYPEPTIDASE"/>
    <property type="match status" value="1"/>
</dbReference>
<proteinExistence type="inferred from homology"/>